<reference evidence="3 4" key="1">
    <citation type="submission" date="2024-04" db="EMBL/GenBank/DDBJ databases">
        <title>whole genome sequencing of Lutimonas vermicola strain IMCC1616.</title>
        <authorList>
            <person name="Bae S.S."/>
        </authorList>
    </citation>
    <scope>NUCLEOTIDE SEQUENCE [LARGE SCALE GENOMIC DNA]</scope>
    <source>
        <strain evidence="3 4">IMCC1616</strain>
    </source>
</reference>
<dbReference type="SUPFAM" id="SSF50998">
    <property type="entry name" value="Quinoprotein alcohol dehydrogenase-like"/>
    <property type="match status" value="1"/>
</dbReference>
<dbReference type="InterPro" id="IPR015943">
    <property type="entry name" value="WD40/YVTN_repeat-like_dom_sf"/>
</dbReference>
<dbReference type="Gene3D" id="2.130.10.10">
    <property type="entry name" value="YVTN repeat-like/Quinoprotein amine dehydrogenase"/>
    <property type="match status" value="3"/>
</dbReference>
<feature type="chain" id="PRO_5047024897" evidence="1">
    <location>
        <begin position="31"/>
        <end position="784"/>
    </location>
</feature>
<organism evidence="3 4">
    <name type="scientific">Lutimonas vermicola</name>
    <dbReference type="NCBI Taxonomy" id="414288"/>
    <lineage>
        <taxon>Bacteria</taxon>
        <taxon>Pseudomonadati</taxon>
        <taxon>Bacteroidota</taxon>
        <taxon>Flavobacteriia</taxon>
        <taxon>Flavobacteriales</taxon>
        <taxon>Flavobacteriaceae</taxon>
        <taxon>Lutimonas</taxon>
    </lineage>
</organism>
<keyword evidence="1" id="KW-0732">Signal</keyword>
<gene>
    <name evidence="3" type="ORF">AABB81_13080</name>
</gene>
<dbReference type="InterPro" id="IPR011047">
    <property type="entry name" value="Quinoprotein_ADH-like_sf"/>
</dbReference>
<evidence type="ECO:0000313" key="4">
    <source>
        <dbReference type="Proteomes" id="UP001474120"/>
    </source>
</evidence>
<dbReference type="Proteomes" id="UP001474120">
    <property type="component" value="Unassembled WGS sequence"/>
</dbReference>
<evidence type="ECO:0000256" key="1">
    <source>
        <dbReference type="SAM" id="SignalP"/>
    </source>
</evidence>
<proteinExistence type="predicted"/>
<evidence type="ECO:0000259" key="2">
    <source>
        <dbReference type="Pfam" id="PF21544"/>
    </source>
</evidence>
<comment type="caution">
    <text evidence="3">The sequence shown here is derived from an EMBL/GenBank/DDBJ whole genome shotgun (WGS) entry which is preliminary data.</text>
</comment>
<protein>
    <submittedName>
        <fullName evidence="3">Two-component regulator propeller domain-containing protein</fullName>
    </submittedName>
</protein>
<dbReference type="InterPro" id="IPR011110">
    <property type="entry name" value="Reg_prop"/>
</dbReference>
<dbReference type="Pfam" id="PF21544">
    <property type="entry name" value="PorZ_N_b_propeller"/>
    <property type="match status" value="1"/>
</dbReference>
<keyword evidence="4" id="KW-1185">Reference proteome</keyword>
<dbReference type="InterPro" id="IPR048954">
    <property type="entry name" value="PorZ_N"/>
</dbReference>
<dbReference type="RefSeq" id="WP_342161001.1">
    <property type="nucleotide sequence ID" value="NZ_JBCDNA010000003.1"/>
</dbReference>
<feature type="signal peptide" evidence="1">
    <location>
        <begin position="1"/>
        <end position="30"/>
    </location>
</feature>
<sequence>MIKINFMLLSVKKDLFTTLFLFALSLPLLSQTDFSSAWEDFFSYNNIKDFISKDNRIYAIADNAAFIYDQQTGYMEKISSVHGLSGKETTSLYFSETTKRLVIGYQTGLLEIIDETGKITVANDIERLDITGQKQINHITEHNGILYLSTPFGIVAYDINNLNYGDTFYIDENSNAVFVNETLIDNETIYAVTQKGIYSADINDPNLIDYNNWLQPEGNLRGNFRSISILSGQIFTCNSSILYQLTGIDDLRQRRNFNRTILKLRSSEDLMSVTLNKSALILDKDLTLIHEAVSSPDYNFQLNSSFAEADQVFLATKRFGVLKASVTNTDYQEIHPEGPSSNKVFSIEASNNNLWVVYGGYNLSYDPLGKRLGYSHYNGSTMASSAWTNRGYDQNFPAQDLVHIALDPDDENKAYLSSWGSGMLVVENDVPSILWDDSNSGLEDLYQGGDPESSIRINGAAFDNRGNFWITNSWVPKKLKKLDSNGNWSGFDLSSVFTNTAFGLSELAIDKSGSIWIGSRRNGALVYNESGDRKRALITEATKGSLPDLNVRALAVDRNNRIWIGTQKGLVVFSGADGVFEADIYDAAPVIIEDNGIPKKLLGDQPVNSIAIDGAENKWFGTDTGGVLGTNPSGSETLYNFNKDNSPLPSNSVLKIKIDNSTGKVYFATDKGIVAFNSEVAPFGESLDEVYAFPNPAKKEHDYVTIDGRNGAHLPKGTNVKILDISGRLVYETNVDIGQELRGGKVIWEKTNLRGRKVASGVYIVLLTSPDKSETSSTKIAIIN</sequence>
<dbReference type="Pfam" id="PF07494">
    <property type="entry name" value="Reg_prop"/>
    <property type="match status" value="1"/>
</dbReference>
<feature type="domain" description="PorZ N-terminal beta-propeller" evidence="2">
    <location>
        <begin position="57"/>
        <end position="213"/>
    </location>
</feature>
<dbReference type="SUPFAM" id="SSF63829">
    <property type="entry name" value="Calcium-dependent phosphotriesterase"/>
    <property type="match status" value="1"/>
</dbReference>
<evidence type="ECO:0000313" key="3">
    <source>
        <dbReference type="EMBL" id="MEL4456836.1"/>
    </source>
</evidence>
<accession>A0ABU9L5L3</accession>
<dbReference type="EMBL" id="JBCDNA010000003">
    <property type="protein sequence ID" value="MEL4456836.1"/>
    <property type="molecule type" value="Genomic_DNA"/>
</dbReference>
<dbReference type="SUPFAM" id="SSF69322">
    <property type="entry name" value="Tricorn protease domain 2"/>
    <property type="match status" value="1"/>
</dbReference>
<name>A0ABU9L5L3_9FLAO</name>